<feature type="transmembrane region" description="Helical" evidence="8">
    <location>
        <begin position="193"/>
        <end position="216"/>
    </location>
</feature>
<feature type="transmembrane region" description="Helical" evidence="8">
    <location>
        <begin position="320"/>
        <end position="336"/>
    </location>
</feature>
<evidence type="ECO:0000256" key="2">
    <source>
        <dbReference type="ARBA" id="ARBA00005887"/>
    </source>
</evidence>
<dbReference type="InterPro" id="IPR029020">
    <property type="entry name" value="Ammonium/urea_transptr"/>
</dbReference>
<keyword evidence="5 8" id="KW-1133">Transmembrane helix</keyword>
<dbReference type="PROSITE" id="PS01219">
    <property type="entry name" value="AMMONIUM_TRANSP"/>
    <property type="match status" value="1"/>
</dbReference>
<keyword evidence="3 8" id="KW-0813">Transport</keyword>
<proteinExistence type="inferred from homology"/>
<feature type="transmembrane region" description="Helical" evidence="8">
    <location>
        <begin position="348"/>
        <end position="371"/>
    </location>
</feature>
<reference evidence="10 11" key="1">
    <citation type="submission" date="2018-05" db="EMBL/GenBank/DDBJ databases">
        <title>Chitinophaga sp. nov., isolated from rhizosphere soil of Alhagi.</title>
        <authorList>
            <person name="Liu Y."/>
        </authorList>
    </citation>
    <scope>NUCLEOTIDE SEQUENCE [LARGE SCALE GENOMIC DNA]</scope>
    <source>
        <strain evidence="10 11">T22</strain>
    </source>
</reference>
<feature type="transmembrane region" description="Helical" evidence="8">
    <location>
        <begin position="293"/>
        <end position="314"/>
    </location>
</feature>
<accession>A0ABN5LPP6</accession>
<name>A0ABN5LPP6_9BACT</name>
<feature type="transmembrane region" description="Helical" evidence="8">
    <location>
        <begin position="256"/>
        <end position="281"/>
    </location>
</feature>
<feature type="transmembrane region" description="Helical" evidence="8">
    <location>
        <begin position="79"/>
        <end position="99"/>
    </location>
</feature>
<feature type="transmembrane region" description="Helical" evidence="8">
    <location>
        <begin position="128"/>
        <end position="149"/>
    </location>
</feature>
<dbReference type="Proteomes" id="UP000246099">
    <property type="component" value="Chromosome"/>
</dbReference>
<keyword evidence="7 8" id="KW-0924">Ammonia transport</keyword>
<dbReference type="PANTHER" id="PTHR43029:SF10">
    <property type="entry name" value="AMMONIUM TRANSPORTER MEP2"/>
    <property type="match status" value="1"/>
</dbReference>
<organism evidence="10 11">
    <name type="scientific">Chitinophaga alhagiae</name>
    <dbReference type="NCBI Taxonomy" id="2203219"/>
    <lineage>
        <taxon>Bacteria</taxon>
        <taxon>Pseudomonadati</taxon>
        <taxon>Bacteroidota</taxon>
        <taxon>Chitinophagia</taxon>
        <taxon>Chitinophagales</taxon>
        <taxon>Chitinophagaceae</taxon>
        <taxon>Chitinophaga</taxon>
    </lineage>
</organism>
<gene>
    <name evidence="10" type="ORF">DLD77_06270</name>
</gene>
<dbReference type="RefSeq" id="WP_119077533.1">
    <property type="nucleotide sequence ID" value="NZ_CP029600.1"/>
</dbReference>
<comment type="subcellular location">
    <subcellularLocation>
        <location evidence="8">Cell membrane</location>
        <topology evidence="8">Multi-pass membrane protein</topology>
    </subcellularLocation>
    <subcellularLocation>
        <location evidence="1">Membrane</location>
        <topology evidence="1">Multi-pass membrane protein</topology>
    </subcellularLocation>
</comment>
<dbReference type="PANTHER" id="PTHR43029">
    <property type="entry name" value="AMMONIUM TRANSPORTER MEP2"/>
    <property type="match status" value="1"/>
</dbReference>
<dbReference type="InterPro" id="IPR018047">
    <property type="entry name" value="Ammonium_transpt_CS"/>
</dbReference>
<keyword evidence="11" id="KW-1185">Reference proteome</keyword>
<feature type="transmembrane region" description="Helical" evidence="8">
    <location>
        <begin position="228"/>
        <end position="250"/>
    </location>
</feature>
<dbReference type="InterPro" id="IPR001905">
    <property type="entry name" value="Ammonium_transpt"/>
</dbReference>
<comment type="similarity">
    <text evidence="2 8">Belongs to the ammonia transporter channel (TC 1.A.11.2) family.</text>
</comment>
<evidence type="ECO:0000313" key="10">
    <source>
        <dbReference type="EMBL" id="AWO01320.1"/>
    </source>
</evidence>
<evidence type="ECO:0000256" key="7">
    <source>
        <dbReference type="ARBA" id="ARBA00023177"/>
    </source>
</evidence>
<evidence type="ECO:0000256" key="5">
    <source>
        <dbReference type="ARBA" id="ARBA00022989"/>
    </source>
</evidence>
<dbReference type="Pfam" id="PF00909">
    <property type="entry name" value="Ammonium_transp"/>
    <property type="match status" value="1"/>
</dbReference>
<evidence type="ECO:0000313" key="11">
    <source>
        <dbReference type="Proteomes" id="UP000246099"/>
    </source>
</evidence>
<evidence type="ECO:0000256" key="6">
    <source>
        <dbReference type="ARBA" id="ARBA00023136"/>
    </source>
</evidence>
<feature type="domain" description="Ammonium transporter AmtB-like" evidence="9">
    <location>
        <begin position="43"/>
        <end position="437"/>
    </location>
</feature>
<evidence type="ECO:0000256" key="8">
    <source>
        <dbReference type="RuleBase" id="RU362002"/>
    </source>
</evidence>
<feature type="transmembrane region" description="Helical" evidence="8">
    <location>
        <begin position="161"/>
        <end position="181"/>
    </location>
</feature>
<dbReference type="Gene3D" id="1.10.3430.10">
    <property type="entry name" value="Ammonium transporter AmtB like domains"/>
    <property type="match status" value="1"/>
</dbReference>
<keyword evidence="6 8" id="KW-0472">Membrane</keyword>
<feature type="transmembrane region" description="Helical" evidence="8">
    <location>
        <begin position="44"/>
        <end position="67"/>
    </location>
</feature>
<protein>
    <recommendedName>
        <fullName evidence="8">Ammonium transporter</fullName>
    </recommendedName>
</protein>
<feature type="transmembrane region" description="Helical" evidence="8">
    <location>
        <begin position="12"/>
        <end position="32"/>
    </location>
</feature>
<dbReference type="InterPro" id="IPR024041">
    <property type="entry name" value="NH4_transpt_AmtB-like_dom"/>
</dbReference>
<keyword evidence="4 8" id="KW-0812">Transmembrane</keyword>
<evidence type="ECO:0000259" key="9">
    <source>
        <dbReference type="Pfam" id="PF00909"/>
    </source>
</evidence>
<sequence length="462" mass="49483">MKKISFQDYLPFIFLTAIALIGIFLPTIPTFADASKYNVADIAWILVAASLVFLMTPGLSFFYGGMVNRKNVISTMMQSFIATGLISIIWVVVGFSLAFGESKGGLIGDPTTYFFFNGVASGEPWGTIPLMLFALFQLKFAVITPALVVGAVAERIRFTSYVLFMVLFSLLVYAPIAHWTWHADGILFKLGVLDFAGGTVVHISAGCAALAGALVLKRRKAHIAKQELQPANIPFVLIGTGLLWFGWFGFNAGSSLGANALAVTAFAATNTATAAAGLSWIFFDVIRGRKPSVLGFCIGAVVGLVAITPAAGFVGVPQSLFIGFVAAIVSNIVVHYKNKSSVDDTLDVFPCHGVGGMTGMLLTGVFASAAVNPAISESGWAYGNFNLFKNQVLGLLLVVSYSFVVSWAIFKLINYIHPLRVTEEEEELGLDVTQHNEIYHPNNLSVNGHGKLADEEVGVQQS</sequence>
<evidence type="ECO:0000256" key="1">
    <source>
        <dbReference type="ARBA" id="ARBA00004141"/>
    </source>
</evidence>
<dbReference type="NCBIfam" id="TIGR00836">
    <property type="entry name" value="amt"/>
    <property type="match status" value="1"/>
</dbReference>
<feature type="transmembrane region" description="Helical" evidence="8">
    <location>
        <begin position="391"/>
        <end position="410"/>
    </location>
</feature>
<evidence type="ECO:0000256" key="3">
    <source>
        <dbReference type="ARBA" id="ARBA00022448"/>
    </source>
</evidence>
<evidence type="ECO:0000256" key="4">
    <source>
        <dbReference type="ARBA" id="ARBA00022692"/>
    </source>
</evidence>
<dbReference type="EMBL" id="CP029600">
    <property type="protein sequence ID" value="AWO01320.1"/>
    <property type="molecule type" value="Genomic_DNA"/>
</dbReference>
<dbReference type="SUPFAM" id="SSF111352">
    <property type="entry name" value="Ammonium transporter"/>
    <property type="match status" value="1"/>
</dbReference>